<organism evidence="3 5">
    <name type="scientific">Punica granatum</name>
    <name type="common">Pomegranate</name>
    <dbReference type="NCBI Taxonomy" id="22663"/>
    <lineage>
        <taxon>Eukaryota</taxon>
        <taxon>Viridiplantae</taxon>
        <taxon>Streptophyta</taxon>
        <taxon>Embryophyta</taxon>
        <taxon>Tracheophyta</taxon>
        <taxon>Spermatophyta</taxon>
        <taxon>Magnoliopsida</taxon>
        <taxon>eudicotyledons</taxon>
        <taxon>Gunneridae</taxon>
        <taxon>Pentapetalae</taxon>
        <taxon>rosids</taxon>
        <taxon>malvids</taxon>
        <taxon>Myrtales</taxon>
        <taxon>Lythraceae</taxon>
        <taxon>Punica</taxon>
    </lineage>
</organism>
<dbReference type="Proteomes" id="UP000197138">
    <property type="component" value="Unassembled WGS sequence"/>
</dbReference>
<evidence type="ECO:0000256" key="2">
    <source>
        <dbReference type="SAM" id="MobiDB-lite"/>
    </source>
</evidence>
<evidence type="ECO:0000313" key="6">
    <source>
        <dbReference type="Proteomes" id="UP000233551"/>
    </source>
</evidence>
<dbReference type="STRING" id="22663.A0A218X8E4"/>
<accession>A0A218X8E4</accession>
<dbReference type="GeneID" id="116215222"/>
<dbReference type="Proteomes" id="UP000233551">
    <property type="component" value="Unassembled WGS sequence"/>
</dbReference>
<protein>
    <submittedName>
        <fullName evidence="3">Uncharacterized protein</fullName>
    </submittedName>
</protein>
<comment type="caution">
    <text evidence="3">The sequence shown here is derived from an EMBL/GenBank/DDBJ whole genome shotgun (WGS) entry which is preliminary data.</text>
</comment>
<feature type="region of interest" description="Disordered" evidence="2">
    <location>
        <begin position="302"/>
        <end position="324"/>
    </location>
</feature>
<gene>
    <name evidence="3" type="ORF">CDL15_Pgr007011</name>
    <name evidence="4" type="ORF">CRG98_033898</name>
</gene>
<keyword evidence="1" id="KW-0175">Coiled coil</keyword>
<dbReference type="EMBL" id="MTKT01002214">
    <property type="protein sequence ID" value="OWM80980.1"/>
    <property type="molecule type" value="Genomic_DNA"/>
</dbReference>
<dbReference type="SUPFAM" id="SSF57997">
    <property type="entry name" value="Tropomyosin"/>
    <property type="match status" value="1"/>
</dbReference>
<name>A0A218X8E4_PUNGR</name>
<proteinExistence type="predicted"/>
<evidence type="ECO:0000313" key="4">
    <source>
        <dbReference type="EMBL" id="PKI45582.1"/>
    </source>
</evidence>
<dbReference type="PANTHER" id="PTHR35689:SF1">
    <property type="entry name" value="EARLY ENDOSOME ANTIGEN"/>
    <property type="match status" value="1"/>
</dbReference>
<evidence type="ECO:0000313" key="5">
    <source>
        <dbReference type="Proteomes" id="UP000197138"/>
    </source>
</evidence>
<dbReference type="EMBL" id="PGOL01002702">
    <property type="protein sequence ID" value="PKI45582.1"/>
    <property type="molecule type" value="Genomic_DNA"/>
</dbReference>
<reference evidence="5" key="1">
    <citation type="journal article" date="2017" name="Plant J.">
        <title>The pomegranate (Punica granatum L.) genome and the genomics of punicalagin biosynthesis.</title>
        <authorList>
            <person name="Qin G."/>
            <person name="Xu C."/>
            <person name="Ming R."/>
            <person name="Tang H."/>
            <person name="Guyot R."/>
            <person name="Kramer E.M."/>
            <person name="Hu Y."/>
            <person name="Yi X."/>
            <person name="Qi Y."/>
            <person name="Xu X."/>
            <person name="Gao Z."/>
            <person name="Pan H."/>
            <person name="Jian J."/>
            <person name="Tian Y."/>
            <person name="Yue Z."/>
            <person name="Xu Y."/>
        </authorList>
    </citation>
    <scope>NUCLEOTIDE SEQUENCE [LARGE SCALE GENOMIC DNA]</scope>
    <source>
        <strain evidence="5">cv. Dabenzi</strain>
    </source>
</reference>
<dbReference type="AlphaFoldDB" id="A0A218X8E4"/>
<keyword evidence="6" id="KW-1185">Reference proteome</keyword>
<evidence type="ECO:0000313" key="3">
    <source>
        <dbReference type="EMBL" id="OWM80980.1"/>
    </source>
</evidence>
<feature type="coiled-coil region" evidence="1">
    <location>
        <begin position="74"/>
        <end position="157"/>
    </location>
</feature>
<evidence type="ECO:0000256" key="1">
    <source>
        <dbReference type="SAM" id="Coils"/>
    </source>
</evidence>
<reference evidence="4 6" key="3">
    <citation type="submission" date="2017-11" db="EMBL/GenBank/DDBJ databases">
        <title>De-novo sequencing of pomegranate (Punica granatum L.) genome.</title>
        <authorList>
            <person name="Akparov Z."/>
            <person name="Amiraslanov A."/>
            <person name="Hajiyeva S."/>
            <person name="Abbasov M."/>
            <person name="Kaur K."/>
            <person name="Hamwieh A."/>
            <person name="Solovyev V."/>
            <person name="Salamov A."/>
            <person name="Braich B."/>
            <person name="Kosarev P."/>
            <person name="Mahmoud A."/>
            <person name="Hajiyev E."/>
            <person name="Babayeva S."/>
            <person name="Izzatullayeva V."/>
            <person name="Mammadov A."/>
            <person name="Mammadov A."/>
            <person name="Sharifova S."/>
            <person name="Ojaghi J."/>
            <person name="Eynullazada K."/>
            <person name="Bayramov B."/>
            <person name="Abdulazimova A."/>
            <person name="Shahmuradov I."/>
        </authorList>
    </citation>
    <scope>NUCLEOTIDE SEQUENCE [LARGE SCALE GENOMIC DNA]</scope>
    <source>
        <strain evidence="4">AG2017</strain>
        <strain evidence="6">cv. AG2017</strain>
        <tissue evidence="4">Leaf</tissue>
    </source>
</reference>
<sequence length="324" mass="36946">MDLPSQIDDCIKESINYSLGLPVSTQTLESKLRASEEAEKGLRDQCSLLQSKLKEKDGLVELARAEASMNAQALKKFVEENQKLAAECGNLLAQCNRWERECSLYENDREALMDFGNEADERTKDAEARVQELEEVVEQLSDELQRYKRKLDSCQDDGTAVLEENLLEPVLEMLVKKDEFASAHAFLEANIRHEECRKLLEMWNCLSPKTQKILALAAEVKSLEKEKELLRINLHTAEEEVKVLFDENNILEAENKRLLRHYRKIFGSGERSADTASSAKSHKRKSSTKVCSPVEKRIDFNNMEPARSPLSPIKCNSPDFIVQK</sequence>
<dbReference type="OrthoDB" id="1913731at2759"/>
<dbReference type="PANTHER" id="PTHR35689">
    <property type="entry name" value="EARLY ENDOSOME ANTIGEN"/>
    <property type="match status" value="1"/>
</dbReference>
<reference evidence="3" key="2">
    <citation type="submission" date="2017-06" db="EMBL/GenBank/DDBJ databases">
        <title>The pomegranate genome and the genomics of punicalagin biosynthesis.</title>
        <authorList>
            <person name="Xu C."/>
        </authorList>
    </citation>
    <scope>NUCLEOTIDE SEQUENCE [LARGE SCALE GENOMIC DNA]</scope>
    <source>
        <tissue evidence="3">Fresh leaf</tissue>
    </source>
</reference>
<feature type="coiled-coil region" evidence="1">
    <location>
        <begin position="213"/>
        <end position="254"/>
    </location>
</feature>